<name>A0ABQ5EYM4_9ASTR</name>
<keyword evidence="2" id="KW-1185">Reference proteome</keyword>
<accession>A0ABQ5EYM4</accession>
<evidence type="ECO:0000313" key="2">
    <source>
        <dbReference type="Proteomes" id="UP001151760"/>
    </source>
</evidence>
<evidence type="ECO:0000313" key="1">
    <source>
        <dbReference type="EMBL" id="GJT56027.1"/>
    </source>
</evidence>
<proteinExistence type="predicted"/>
<comment type="caution">
    <text evidence="1">The sequence shown here is derived from an EMBL/GenBank/DDBJ whole genome shotgun (WGS) entry which is preliminary data.</text>
</comment>
<gene>
    <name evidence="1" type="ORF">Tco_0991081</name>
</gene>
<dbReference type="EMBL" id="BQNB010016808">
    <property type="protein sequence ID" value="GJT56027.1"/>
    <property type="molecule type" value="Genomic_DNA"/>
</dbReference>
<dbReference type="Proteomes" id="UP001151760">
    <property type="component" value="Unassembled WGS sequence"/>
</dbReference>
<protein>
    <submittedName>
        <fullName evidence="1">Uncharacterized protein</fullName>
    </submittedName>
</protein>
<reference evidence="1" key="1">
    <citation type="journal article" date="2022" name="Int. J. Mol. Sci.">
        <title>Draft Genome of Tanacetum Coccineum: Genomic Comparison of Closely Related Tanacetum-Family Plants.</title>
        <authorList>
            <person name="Yamashiro T."/>
            <person name="Shiraishi A."/>
            <person name="Nakayama K."/>
            <person name="Satake H."/>
        </authorList>
    </citation>
    <scope>NUCLEOTIDE SEQUENCE</scope>
</reference>
<sequence>MATFEVLDELMEITGSTQLHKHMWFWFVQNSAEEEGLLKFLRDRCDDLRRKSDRRCVLIREMEALGERGVAVDSLECLKQTYARETAKLAGLTDVMAETLAGYP</sequence>
<reference evidence="1" key="2">
    <citation type="submission" date="2022-01" db="EMBL/GenBank/DDBJ databases">
        <authorList>
            <person name="Yamashiro T."/>
            <person name="Shiraishi A."/>
            <person name="Satake H."/>
            <person name="Nakayama K."/>
        </authorList>
    </citation>
    <scope>NUCLEOTIDE SEQUENCE</scope>
</reference>
<organism evidence="1 2">
    <name type="scientific">Tanacetum coccineum</name>
    <dbReference type="NCBI Taxonomy" id="301880"/>
    <lineage>
        <taxon>Eukaryota</taxon>
        <taxon>Viridiplantae</taxon>
        <taxon>Streptophyta</taxon>
        <taxon>Embryophyta</taxon>
        <taxon>Tracheophyta</taxon>
        <taxon>Spermatophyta</taxon>
        <taxon>Magnoliopsida</taxon>
        <taxon>eudicotyledons</taxon>
        <taxon>Gunneridae</taxon>
        <taxon>Pentapetalae</taxon>
        <taxon>asterids</taxon>
        <taxon>campanulids</taxon>
        <taxon>Asterales</taxon>
        <taxon>Asteraceae</taxon>
        <taxon>Asteroideae</taxon>
        <taxon>Anthemideae</taxon>
        <taxon>Anthemidinae</taxon>
        <taxon>Tanacetum</taxon>
    </lineage>
</organism>